<comment type="similarity">
    <text evidence="1">Belongs to the EFG1/PHD1/stuA family.</text>
</comment>
<evidence type="ECO:0000313" key="8">
    <source>
        <dbReference type="Proteomes" id="UP000182259"/>
    </source>
</evidence>
<dbReference type="InterPro" id="IPR003163">
    <property type="entry name" value="Tscrpt_reg_HTH_APSES-type"/>
</dbReference>
<keyword evidence="4" id="KW-0804">Transcription</keyword>
<keyword evidence="3" id="KW-0238">DNA-binding</keyword>
<feature type="compositionally biased region" description="Low complexity" evidence="5">
    <location>
        <begin position="474"/>
        <end position="488"/>
    </location>
</feature>
<evidence type="ECO:0000256" key="3">
    <source>
        <dbReference type="ARBA" id="ARBA00023125"/>
    </source>
</evidence>
<reference evidence="8" key="1">
    <citation type="submission" date="2016-10" db="EMBL/GenBank/DDBJ databases">
        <authorList>
            <person name="Geijer C."/>
            <person name="Jareborg N."/>
            <person name="Dainat J."/>
        </authorList>
    </citation>
    <scope>NUCLEOTIDE SEQUENCE [LARGE SCALE GENOMIC DNA]</scope>
    <source>
        <strain evidence="8">PYCC 4715</strain>
    </source>
</reference>
<feature type="region of interest" description="Disordered" evidence="5">
    <location>
        <begin position="173"/>
        <end position="221"/>
    </location>
</feature>
<dbReference type="PANTHER" id="PTHR47792:SF1">
    <property type="entry name" value="PROTEIN SOK2-RELATED"/>
    <property type="match status" value="1"/>
</dbReference>
<evidence type="ECO:0000256" key="4">
    <source>
        <dbReference type="ARBA" id="ARBA00023163"/>
    </source>
</evidence>
<feature type="region of interest" description="Disordered" evidence="5">
    <location>
        <begin position="453"/>
        <end position="502"/>
    </location>
</feature>
<dbReference type="GO" id="GO:0003700">
    <property type="term" value="F:DNA-binding transcription factor activity"/>
    <property type="evidence" value="ECO:0007669"/>
    <property type="project" value="TreeGrafter"/>
</dbReference>
<dbReference type="InterPro" id="IPR036887">
    <property type="entry name" value="HTH_APSES_sf"/>
</dbReference>
<feature type="region of interest" description="Disordered" evidence="5">
    <location>
        <begin position="378"/>
        <end position="404"/>
    </location>
</feature>
<dbReference type="Gene3D" id="3.10.260.10">
    <property type="entry name" value="Transcription regulator HTH, APSES-type DNA-binding domain"/>
    <property type="match status" value="1"/>
</dbReference>
<feature type="compositionally biased region" description="Polar residues" evidence="5">
    <location>
        <begin position="460"/>
        <end position="473"/>
    </location>
</feature>
<gene>
    <name evidence="7" type="ORF">SAMEA4029009_CIC11G00000000446</name>
</gene>
<proteinExistence type="inferred from homology"/>
<keyword evidence="2" id="KW-0805">Transcription regulation</keyword>
<name>A0A1L0D1S8_9ASCO</name>
<feature type="compositionally biased region" description="Basic and acidic residues" evidence="5">
    <location>
        <begin position="493"/>
        <end position="502"/>
    </location>
</feature>
<feature type="region of interest" description="Disordered" evidence="5">
    <location>
        <begin position="68"/>
        <end position="101"/>
    </location>
</feature>
<dbReference type="SUPFAM" id="SSF54616">
    <property type="entry name" value="DNA-binding domain of Mlu1-box binding protein MBP1"/>
    <property type="match status" value="1"/>
</dbReference>
<accession>A0A1L0D1S8</accession>
<dbReference type="InterPro" id="IPR029790">
    <property type="entry name" value="EFG1/Phd1/StuA"/>
</dbReference>
<dbReference type="PROSITE" id="PS51299">
    <property type="entry name" value="HTH_APSES"/>
    <property type="match status" value="1"/>
</dbReference>
<dbReference type="InterPro" id="IPR018004">
    <property type="entry name" value="KilA/APSES_HTH"/>
</dbReference>
<evidence type="ECO:0000259" key="6">
    <source>
        <dbReference type="PROSITE" id="PS51299"/>
    </source>
</evidence>
<dbReference type="SMART" id="SM01252">
    <property type="entry name" value="KilA-N"/>
    <property type="match status" value="1"/>
</dbReference>
<dbReference type="GO" id="GO:0045944">
    <property type="term" value="P:positive regulation of transcription by RNA polymerase II"/>
    <property type="evidence" value="ECO:0007669"/>
    <property type="project" value="TreeGrafter"/>
</dbReference>
<feature type="compositionally biased region" description="Low complexity" evidence="5">
    <location>
        <begin position="387"/>
        <end position="404"/>
    </location>
</feature>
<evidence type="ECO:0000256" key="2">
    <source>
        <dbReference type="ARBA" id="ARBA00023015"/>
    </source>
</evidence>
<dbReference type="FunFam" id="3.10.260.10:FF:000003">
    <property type="entry name" value="Ascospore maturation 1 protein"/>
    <property type="match status" value="1"/>
</dbReference>
<evidence type="ECO:0000256" key="1">
    <source>
        <dbReference type="ARBA" id="ARBA00007247"/>
    </source>
</evidence>
<feature type="domain" description="HTH APSES-type" evidence="6">
    <location>
        <begin position="222"/>
        <end position="328"/>
    </location>
</feature>
<organism evidence="7 8">
    <name type="scientific">Sungouiella intermedia</name>
    <dbReference type="NCBI Taxonomy" id="45354"/>
    <lineage>
        <taxon>Eukaryota</taxon>
        <taxon>Fungi</taxon>
        <taxon>Dikarya</taxon>
        <taxon>Ascomycota</taxon>
        <taxon>Saccharomycotina</taxon>
        <taxon>Pichiomycetes</taxon>
        <taxon>Metschnikowiaceae</taxon>
        <taxon>Sungouiella</taxon>
    </lineage>
</organism>
<dbReference type="GO" id="GO:0005634">
    <property type="term" value="C:nucleus"/>
    <property type="evidence" value="ECO:0007669"/>
    <property type="project" value="TreeGrafter"/>
</dbReference>
<evidence type="ECO:0000313" key="7">
    <source>
        <dbReference type="EMBL" id="SGZ50404.1"/>
    </source>
</evidence>
<dbReference type="Pfam" id="PF04383">
    <property type="entry name" value="KilA-N"/>
    <property type="match status" value="1"/>
</dbReference>
<dbReference type="Proteomes" id="UP000182259">
    <property type="component" value="Chromosome I"/>
</dbReference>
<sequence length="502" mass="54308">MPASYYGQEHYPYQLYINGNQPQLAQTQPAQSQSQPLTQQLLQAQSAQYQQPYGGQYYMVNNQQVQQGQHPLQTQQTPQQSQYQQYQQPQQTLQPQVPQQTLQQGDYAAHYAGYGSSTSLAAPYQYALYQQNAQPISTAAPQALIYGAPGQQAATAQQTPAVAASLAGALSSQSGAPVSTSAATAPLSVPPLSAKGSVSSETAGSGGNSSVGQYQPPGIRPRVTTTMWEDEKTLCYQVDANNVSVVRRADNNMINGTKLLNVAQMTRGRRDGILKLEKVRHVVKIGSMHLKGVWIPFERALAMAQRENIVDLLYPLFVRDIKRVIQTGVTPSSQTSNNTAAKAPIPASASYPANSAASLANPNMSYYLQYPSQYPPTTSGGIAVDGAATAPQQQQQQQPQLQQQQQMAAQQQLYGYSQPSYYNQSYAYNQSGTSGAAGANSYSSYSQGAPVYSGYAGYSQAPQSQGQPQKSYEQSQPQPLQSHQLPQHGSPASKKEKDSEKK</sequence>
<dbReference type="AlphaFoldDB" id="A0A1L0D1S8"/>
<dbReference type="PANTHER" id="PTHR47792">
    <property type="entry name" value="PROTEIN SOK2-RELATED"/>
    <property type="match status" value="1"/>
</dbReference>
<dbReference type="EMBL" id="LT635764">
    <property type="protein sequence ID" value="SGZ50404.1"/>
    <property type="molecule type" value="Genomic_DNA"/>
</dbReference>
<dbReference type="GO" id="GO:0043565">
    <property type="term" value="F:sequence-specific DNA binding"/>
    <property type="evidence" value="ECO:0007669"/>
    <property type="project" value="TreeGrafter"/>
</dbReference>
<protein>
    <submittedName>
        <fullName evidence="7">CIC11C00000000446</fullName>
    </submittedName>
</protein>
<evidence type="ECO:0000256" key="5">
    <source>
        <dbReference type="SAM" id="MobiDB-lite"/>
    </source>
</evidence>